<dbReference type="InterPro" id="IPR035992">
    <property type="entry name" value="Ricin_B-like_lectins"/>
</dbReference>
<sequence>MRRAAVRRWATVAATTAIAALSVATPAQARAEIFYFDGQNNATRRCMDDSFAYGLRAFDCNRLDFQQFRYSDGVWGGERYYHELRNKVTGRCVDDSFAYGLRAFDCNKMKFQQWAVSSGSGGTTFKNRATGRCMDDSFAYGLRAFDCNGMNFQKWWGVHPN</sequence>
<dbReference type="PROSITE" id="PS50231">
    <property type="entry name" value="RICIN_B_LECTIN"/>
    <property type="match status" value="1"/>
</dbReference>
<gene>
    <name evidence="2" type="ORF">FH965_35315</name>
</gene>
<dbReference type="CDD" id="cd23415">
    <property type="entry name" value="beta-trefoil_Ricin_AH"/>
    <property type="match status" value="1"/>
</dbReference>
<keyword evidence="1" id="KW-0732">Signal</keyword>
<dbReference type="Proteomes" id="UP000316806">
    <property type="component" value="Chromosome"/>
</dbReference>
<dbReference type="SUPFAM" id="SSF50370">
    <property type="entry name" value="Ricin B-like lectins"/>
    <property type="match status" value="1"/>
</dbReference>
<name>A0A516RHQ1_STRST</name>
<accession>A0A516RHQ1</accession>
<evidence type="ECO:0000313" key="2">
    <source>
        <dbReference type="EMBL" id="QDQ15179.1"/>
    </source>
</evidence>
<dbReference type="AlphaFoldDB" id="A0A516RHQ1"/>
<evidence type="ECO:0000313" key="3">
    <source>
        <dbReference type="Proteomes" id="UP000316806"/>
    </source>
</evidence>
<organism evidence="2 3">
    <name type="scientific">Streptomyces spectabilis</name>
    <dbReference type="NCBI Taxonomy" id="68270"/>
    <lineage>
        <taxon>Bacteria</taxon>
        <taxon>Bacillati</taxon>
        <taxon>Actinomycetota</taxon>
        <taxon>Actinomycetes</taxon>
        <taxon>Kitasatosporales</taxon>
        <taxon>Streptomycetaceae</taxon>
        <taxon>Streptomyces</taxon>
    </lineage>
</organism>
<dbReference type="EMBL" id="CP040916">
    <property type="protein sequence ID" value="QDQ15179.1"/>
    <property type="molecule type" value="Genomic_DNA"/>
</dbReference>
<dbReference type="GO" id="GO:0030246">
    <property type="term" value="F:carbohydrate binding"/>
    <property type="evidence" value="ECO:0007669"/>
    <property type="project" value="UniProtKB-KW"/>
</dbReference>
<reference evidence="2 3" key="1">
    <citation type="journal article" date="2019" name="J. Ind. Microbiol. Biotechnol.">
        <title>The complete genomic sequence of Streptomyces spectabilis NRRL-2792 and identification of secondary metabolite biosynthetic gene clusters.</title>
        <authorList>
            <person name="Sinha A."/>
            <person name="Phillips-Salemka S."/>
            <person name="Niraula T.A."/>
            <person name="Short K.A."/>
            <person name="Niraula N.P."/>
        </authorList>
    </citation>
    <scope>NUCLEOTIDE SEQUENCE [LARGE SCALE GENOMIC DNA]</scope>
    <source>
        <strain evidence="2 3">NRRL 2792</strain>
    </source>
</reference>
<proteinExistence type="predicted"/>
<dbReference type="RefSeq" id="WP_144322382.1">
    <property type="nucleotide sequence ID" value="NZ_CP040916.1"/>
</dbReference>
<keyword evidence="2" id="KW-0430">Lectin</keyword>
<feature type="signal peptide" evidence="1">
    <location>
        <begin position="1"/>
        <end position="29"/>
    </location>
</feature>
<protein>
    <submittedName>
        <fullName evidence="2">Ricin-type beta-trefoil lectin domain protein</fullName>
    </submittedName>
</protein>
<dbReference type="Gene3D" id="2.80.10.50">
    <property type="match status" value="1"/>
</dbReference>
<feature type="chain" id="PRO_5022091775" evidence="1">
    <location>
        <begin position="30"/>
        <end position="161"/>
    </location>
</feature>
<evidence type="ECO:0000256" key="1">
    <source>
        <dbReference type="SAM" id="SignalP"/>
    </source>
</evidence>